<sequence length="193" mass="21358">MMDRIRRRKYALDNGGVIPQRFCPKAMEYREHQVSNSALPEGSNNGLYLRIMLEDFLTDFLGKAPFQPGPTIYTPEKIWPSSPIVALYKATTLLHGLNLSRVLEDLRWQLKKLQDIYSKPIDLLAPEPEFEWGGAKITIDDPIGEGGAGERVMGEGNGVGQTSNKMPVENVERRGGQSGIDGDSGIDVSLGTR</sequence>
<dbReference type="AlphaFoldDB" id="A0A1L7WD52"/>
<name>A0A1L7WD52_9HELO</name>
<gene>
    <name evidence="2" type="ORF">PAC_00584</name>
</gene>
<evidence type="ECO:0000313" key="2">
    <source>
        <dbReference type="EMBL" id="CZR50710.1"/>
    </source>
</evidence>
<evidence type="ECO:0000313" key="3">
    <source>
        <dbReference type="Proteomes" id="UP000184330"/>
    </source>
</evidence>
<evidence type="ECO:0000256" key="1">
    <source>
        <dbReference type="SAM" id="MobiDB-lite"/>
    </source>
</evidence>
<reference evidence="2 3" key="1">
    <citation type="submission" date="2016-03" db="EMBL/GenBank/DDBJ databases">
        <authorList>
            <person name="Ploux O."/>
        </authorList>
    </citation>
    <scope>NUCLEOTIDE SEQUENCE [LARGE SCALE GENOMIC DNA]</scope>
    <source>
        <strain evidence="2 3">UAMH 11012</strain>
    </source>
</reference>
<dbReference type="OrthoDB" id="3800761at2759"/>
<dbReference type="Proteomes" id="UP000184330">
    <property type="component" value="Unassembled WGS sequence"/>
</dbReference>
<keyword evidence="3" id="KW-1185">Reference proteome</keyword>
<feature type="compositionally biased region" description="Low complexity" evidence="1">
    <location>
        <begin position="180"/>
        <end position="193"/>
    </location>
</feature>
<dbReference type="EMBL" id="FJOG01000001">
    <property type="protein sequence ID" value="CZR50710.1"/>
    <property type="molecule type" value="Genomic_DNA"/>
</dbReference>
<feature type="compositionally biased region" description="Gly residues" evidence="1">
    <location>
        <begin position="145"/>
        <end position="159"/>
    </location>
</feature>
<dbReference type="STRING" id="576137.A0A1L7WD52"/>
<organism evidence="2 3">
    <name type="scientific">Phialocephala subalpina</name>
    <dbReference type="NCBI Taxonomy" id="576137"/>
    <lineage>
        <taxon>Eukaryota</taxon>
        <taxon>Fungi</taxon>
        <taxon>Dikarya</taxon>
        <taxon>Ascomycota</taxon>
        <taxon>Pezizomycotina</taxon>
        <taxon>Leotiomycetes</taxon>
        <taxon>Helotiales</taxon>
        <taxon>Mollisiaceae</taxon>
        <taxon>Phialocephala</taxon>
        <taxon>Phialocephala fortinii species complex</taxon>
    </lineage>
</organism>
<accession>A0A1L7WD52</accession>
<feature type="region of interest" description="Disordered" evidence="1">
    <location>
        <begin position="145"/>
        <end position="193"/>
    </location>
</feature>
<proteinExistence type="predicted"/>
<protein>
    <submittedName>
        <fullName evidence="2">Uncharacterized protein</fullName>
    </submittedName>
</protein>